<feature type="domain" description="4Fe-4S ferredoxin-type" evidence="16">
    <location>
        <begin position="562"/>
        <end position="591"/>
    </location>
</feature>
<dbReference type="SUPFAM" id="SSF52518">
    <property type="entry name" value="Thiamin diphosphate-binding fold (THDP-binding)"/>
    <property type="match status" value="2"/>
</dbReference>
<evidence type="ECO:0000313" key="18">
    <source>
        <dbReference type="Proteomes" id="UP000245921"/>
    </source>
</evidence>
<dbReference type="NCBIfam" id="TIGR03336">
    <property type="entry name" value="IOR_alpha"/>
    <property type="match status" value="1"/>
</dbReference>
<feature type="domain" description="4Fe-4S ferredoxin-type" evidence="16">
    <location>
        <begin position="533"/>
        <end position="561"/>
    </location>
</feature>
<evidence type="ECO:0000256" key="15">
    <source>
        <dbReference type="PIRSR" id="PIRSR006439-50"/>
    </source>
</evidence>
<dbReference type="GO" id="GO:0046872">
    <property type="term" value="F:metal ion binding"/>
    <property type="evidence" value="ECO:0007669"/>
    <property type="project" value="UniProtKB-UniRule"/>
</dbReference>
<accession>A0AA45C7Z9</accession>
<dbReference type="InterPro" id="IPR017896">
    <property type="entry name" value="4Fe4S_Fe-S-bd"/>
</dbReference>
<feature type="binding site" evidence="15">
    <location>
        <position position="545"/>
    </location>
    <ligand>
        <name>[4Fe-4S] cluster</name>
        <dbReference type="ChEBI" id="CHEBI:49883"/>
        <label>1</label>
    </ligand>
</feature>
<dbReference type="RefSeq" id="WP_109604255.1">
    <property type="nucleotide sequence ID" value="NZ_JAMHJO010000008.1"/>
</dbReference>
<dbReference type="Pfam" id="PF01855">
    <property type="entry name" value="POR_N"/>
    <property type="match status" value="1"/>
</dbReference>
<keyword evidence="9 14" id="KW-0560">Oxidoreductase</keyword>
<feature type="binding site" evidence="15">
    <location>
        <position position="577"/>
    </location>
    <ligand>
        <name>[4Fe-4S] cluster</name>
        <dbReference type="ChEBI" id="CHEBI:49883"/>
        <label>2</label>
    </ligand>
</feature>
<feature type="binding site" evidence="15">
    <location>
        <position position="574"/>
    </location>
    <ligand>
        <name>[4Fe-4S] cluster</name>
        <dbReference type="ChEBI" id="CHEBI:49883"/>
        <label>2</label>
    </ligand>
</feature>
<dbReference type="Pfam" id="PF02775">
    <property type="entry name" value="TPP_enzyme_C"/>
    <property type="match status" value="1"/>
</dbReference>
<dbReference type="Gene3D" id="3.30.70.20">
    <property type="match status" value="1"/>
</dbReference>
<dbReference type="Gene3D" id="3.40.50.920">
    <property type="match status" value="1"/>
</dbReference>
<keyword evidence="6 14" id="KW-0004">4Fe-4S</keyword>
<evidence type="ECO:0000256" key="10">
    <source>
        <dbReference type="ARBA" id="ARBA00023004"/>
    </source>
</evidence>
<evidence type="ECO:0000256" key="14">
    <source>
        <dbReference type="PIRNR" id="PIRNR006439"/>
    </source>
</evidence>
<organism evidence="17 18">
    <name type="scientific">Oceanotoga teriensis</name>
    <dbReference type="NCBI Taxonomy" id="515440"/>
    <lineage>
        <taxon>Bacteria</taxon>
        <taxon>Thermotogati</taxon>
        <taxon>Thermotogota</taxon>
        <taxon>Thermotogae</taxon>
        <taxon>Petrotogales</taxon>
        <taxon>Petrotogaceae</taxon>
        <taxon>Oceanotoga</taxon>
    </lineage>
</organism>
<dbReference type="CDD" id="cd07034">
    <property type="entry name" value="TPP_PYR_PFOR_IOR-alpha_like"/>
    <property type="match status" value="1"/>
</dbReference>
<comment type="catalytic activity">
    <reaction evidence="13 14">
        <text>indole-3-pyruvate + 2 oxidized [2Fe-2S]-[ferredoxin] + CoA = (indol-3-yl)acetyl-CoA + 2 reduced [2Fe-2S]-[ferredoxin] + CO2 + H(+)</text>
        <dbReference type="Rhea" id="RHEA:12645"/>
        <dbReference type="Rhea" id="RHEA-COMP:10000"/>
        <dbReference type="Rhea" id="RHEA-COMP:10001"/>
        <dbReference type="ChEBI" id="CHEBI:15378"/>
        <dbReference type="ChEBI" id="CHEBI:16526"/>
        <dbReference type="ChEBI" id="CHEBI:17640"/>
        <dbReference type="ChEBI" id="CHEBI:33737"/>
        <dbReference type="ChEBI" id="CHEBI:33738"/>
        <dbReference type="ChEBI" id="CHEBI:57271"/>
        <dbReference type="ChEBI" id="CHEBI:57287"/>
        <dbReference type="EC" id="1.2.7.8"/>
    </reaction>
</comment>
<evidence type="ECO:0000256" key="6">
    <source>
        <dbReference type="ARBA" id="ARBA00022485"/>
    </source>
</evidence>
<dbReference type="InterPro" id="IPR002880">
    <property type="entry name" value="Pyrv_Fd/Flavodoxin_OxRdtase_N"/>
</dbReference>
<dbReference type="InterPro" id="IPR009014">
    <property type="entry name" value="Transketo_C/PFOR_II"/>
</dbReference>
<dbReference type="PIRSF" id="PIRSF006439">
    <property type="entry name" value="Indolepyruvate_ferr_oxidored"/>
    <property type="match status" value="1"/>
</dbReference>
<dbReference type="InterPro" id="IPR017721">
    <property type="entry name" value="IorA"/>
</dbReference>
<keyword evidence="7 14" id="KW-0479">Metal-binding</keyword>
<dbReference type="SUPFAM" id="SSF52922">
    <property type="entry name" value="TK C-terminal domain-like"/>
    <property type="match status" value="1"/>
</dbReference>
<dbReference type="Proteomes" id="UP000245921">
    <property type="component" value="Unassembled WGS sequence"/>
</dbReference>
<dbReference type="PROSITE" id="PS51379">
    <property type="entry name" value="4FE4S_FER_2"/>
    <property type="match status" value="2"/>
</dbReference>
<sequence>MKVLMTGNEATARGAYEAGVTFASAYPGTPSTEILENLANYKEVYSEWTPNEKVAIEVGVGASIAGARSLSAMKHVGLNVAADPMFTYAYLGVNGGYVIVTADDPGLHSSQNEQDNRYYARHAKMPLIEPSNSQEAKDFLKEAYKISERFDVPVLFRLTTRICHSKSVVELEERKEVEKKPYKRNISKFVATPAACRKHHVELEEKLKKLEDFSSNDTWLNREEINNSEIGIITSGISYEYAKEIFGNEASYLKLGMSFPIPKEKIKNFSSKVKKLYVIEENEPFLETEIKAMGINVIGKEKIPLTGELNPDIIAEKLLGKENKKISVNPEMIVPRPPTLCSGCPHRGLFFELSKRKNAVITGDIGCYTLGSADPLNAMDTVICMGAGISAAHGFSKVFEKSGEEKEIFGIVGDSTFFHSGITSLIDIVYNKSKVISIILDNRVTGMTGHQENPGTGYTLMGEKTEEIDIEAIVKAVGIKHVKTVDPNKLDEVRSAINEFTVLEEPSVIITKWPCALKKLREEEKQKYKIKTVRYQVNHEKCKKCKMCLKVGCPSISFDKNVGSIIDINTCVGCSVCAQVCPFDAIEKAGV</sequence>
<comment type="function">
    <text evidence="1 14">Catalyzes the ferredoxin-dependent oxidative decarboxylation of arylpyruvates.</text>
</comment>
<evidence type="ECO:0000313" key="17">
    <source>
        <dbReference type="EMBL" id="PWJ95730.1"/>
    </source>
</evidence>
<evidence type="ECO:0000256" key="13">
    <source>
        <dbReference type="ARBA" id="ARBA00048332"/>
    </source>
</evidence>
<dbReference type="PANTHER" id="PTHR43710">
    <property type="entry name" value="2-HYDROXYACYL-COA LYASE"/>
    <property type="match status" value="1"/>
</dbReference>
<feature type="binding site" evidence="15">
    <location>
        <position position="548"/>
    </location>
    <ligand>
        <name>[4Fe-4S] cluster</name>
        <dbReference type="ChEBI" id="CHEBI:49883"/>
        <label>1</label>
    </ligand>
</feature>
<reference evidence="17 18" key="1">
    <citation type="submission" date="2018-05" db="EMBL/GenBank/DDBJ databases">
        <title>Genomic Encyclopedia of Type Strains, Phase IV (KMG-IV): sequencing the most valuable type-strain genomes for metagenomic binning, comparative biology and taxonomic classification.</title>
        <authorList>
            <person name="Goeker M."/>
        </authorList>
    </citation>
    <scope>NUCLEOTIDE SEQUENCE [LARGE SCALE GENOMIC DNA]</scope>
    <source>
        <strain evidence="17 18">DSM 24906</strain>
    </source>
</reference>
<evidence type="ECO:0000256" key="11">
    <source>
        <dbReference type="ARBA" id="ARBA00023014"/>
    </source>
</evidence>
<evidence type="ECO:0000256" key="7">
    <source>
        <dbReference type="ARBA" id="ARBA00022723"/>
    </source>
</evidence>
<dbReference type="EC" id="1.2.7.8" evidence="3 14"/>
<dbReference type="EMBL" id="QGGI01000004">
    <property type="protein sequence ID" value="PWJ95730.1"/>
    <property type="molecule type" value="Genomic_DNA"/>
</dbReference>
<dbReference type="CDD" id="cd02008">
    <property type="entry name" value="TPP_IOR_alpha"/>
    <property type="match status" value="1"/>
</dbReference>
<comment type="cofactor">
    <cofactor evidence="14 15">
        <name>[4Fe-4S] cluster</name>
        <dbReference type="ChEBI" id="CHEBI:49883"/>
    </cofactor>
    <text evidence="14 15">Binds 2 [4Fe-4S] clusters. In this family the first cluster has a non-standard and varying [4Fe-4S] binding motif CX(2)CX(2)CX(4-5)CP.</text>
</comment>
<keyword evidence="8 14" id="KW-0249">Electron transport</keyword>
<feature type="binding site" evidence="15">
    <location>
        <position position="571"/>
    </location>
    <ligand>
        <name>[4Fe-4S] cluster</name>
        <dbReference type="ChEBI" id="CHEBI:49883"/>
        <label>2</label>
    </ligand>
</feature>
<evidence type="ECO:0000256" key="4">
    <source>
        <dbReference type="ARBA" id="ARBA00017710"/>
    </source>
</evidence>
<evidence type="ECO:0000256" key="9">
    <source>
        <dbReference type="ARBA" id="ARBA00023002"/>
    </source>
</evidence>
<dbReference type="PANTHER" id="PTHR43710:SF5">
    <property type="entry name" value="INDOLEPYRUVATE FERREDOXIN OXIDOREDUCTASE ALPHA SUBUNIT"/>
    <property type="match status" value="1"/>
</dbReference>
<feature type="binding site" evidence="15">
    <location>
        <position position="581"/>
    </location>
    <ligand>
        <name>[4Fe-4S] cluster</name>
        <dbReference type="ChEBI" id="CHEBI:49883"/>
        <label>1</label>
    </ligand>
</feature>
<comment type="subunit">
    <text evidence="2">Heterodimer of the IorA and IorB subunits.</text>
</comment>
<dbReference type="Gene3D" id="3.40.50.970">
    <property type="match status" value="2"/>
</dbReference>
<evidence type="ECO:0000256" key="1">
    <source>
        <dbReference type="ARBA" id="ARBA00002995"/>
    </source>
</evidence>
<dbReference type="InterPro" id="IPR029061">
    <property type="entry name" value="THDP-binding"/>
</dbReference>
<name>A0AA45C7Z9_9BACT</name>
<dbReference type="GO" id="GO:0051539">
    <property type="term" value="F:4 iron, 4 sulfur cluster binding"/>
    <property type="evidence" value="ECO:0007669"/>
    <property type="project" value="UniProtKB-UniRule"/>
</dbReference>
<evidence type="ECO:0000256" key="8">
    <source>
        <dbReference type="ARBA" id="ARBA00022982"/>
    </source>
</evidence>
<dbReference type="PROSITE" id="PS00198">
    <property type="entry name" value="4FE4S_FER_1"/>
    <property type="match status" value="1"/>
</dbReference>
<keyword evidence="10 14" id="KW-0408">Iron</keyword>
<evidence type="ECO:0000256" key="12">
    <source>
        <dbReference type="ARBA" id="ARBA00030514"/>
    </source>
</evidence>
<dbReference type="FunFam" id="3.40.50.970:FF:000039">
    <property type="entry name" value="Indolepyruvate oxidoreductase subunit IorA"/>
    <property type="match status" value="1"/>
</dbReference>
<evidence type="ECO:0000259" key="16">
    <source>
        <dbReference type="PROSITE" id="PS51379"/>
    </source>
</evidence>
<feature type="binding site" evidence="15">
    <location>
        <position position="542"/>
    </location>
    <ligand>
        <name>[4Fe-4S] cluster</name>
        <dbReference type="ChEBI" id="CHEBI:49883"/>
        <label>1</label>
    </ligand>
</feature>
<dbReference type="GO" id="GO:0043805">
    <property type="term" value="F:indolepyruvate ferredoxin oxidoreductase activity"/>
    <property type="evidence" value="ECO:0007669"/>
    <property type="project" value="UniProtKB-UniRule"/>
</dbReference>
<gene>
    <name evidence="17" type="ORF">C7380_104149</name>
</gene>
<keyword evidence="18" id="KW-1185">Reference proteome</keyword>
<proteinExistence type="predicted"/>
<dbReference type="Pfam" id="PF00037">
    <property type="entry name" value="Fer4"/>
    <property type="match status" value="1"/>
</dbReference>
<feature type="binding site" evidence="15">
    <location>
        <position position="553"/>
    </location>
    <ligand>
        <name>[4Fe-4S] cluster</name>
        <dbReference type="ChEBI" id="CHEBI:49883"/>
        <label>2</label>
    </ligand>
</feature>
<evidence type="ECO:0000256" key="5">
    <source>
        <dbReference type="ARBA" id="ARBA00022448"/>
    </source>
</evidence>
<protein>
    <recommendedName>
        <fullName evidence="4 14">Indolepyruvate oxidoreductase subunit IorA</fullName>
        <shortName evidence="14">IOR</shortName>
        <ecNumber evidence="3 14">1.2.7.8</ecNumber>
    </recommendedName>
    <alternativeName>
        <fullName evidence="12 14">Indolepyruvate ferredoxin oxidoreductase subunit alpha</fullName>
    </alternativeName>
</protein>
<dbReference type="AlphaFoldDB" id="A0AA45C7Z9"/>
<dbReference type="InterPro" id="IPR011766">
    <property type="entry name" value="TPP_enzyme_TPP-bd"/>
</dbReference>
<evidence type="ECO:0000256" key="2">
    <source>
        <dbReference type="ARBA" id="ARBA00011238"/>
    </source>
</evidence>
<dbReference type="GO" id="GO:0030976">
    <property type="term" value="F:thiamine pyrophosphate binding"/>
    <property type="evidence" value="ECO:0007669"/>
    <property type="project" value="InterPro"/>
</dbReference>
<dbReference type="InterPro" id="IPR017900">
    <property type="entry name" value="4Fe4S_Fe_S_CS"/>
</dbReference>
<dbReference type="InterPro" id="IPR045025">
    <property type="entry name" value="HACL1-like"/>
</dbReference>
<comment type="caution">
    <text evidence="17">The sequence shown here is derived from an EMBL/GenBank/DDBJ whole genome shotgun (WGS) entry which is preliminary data.</text>
</comment>
<keyword evidence="11 14" id="KW-0411">Iron-sulfur</keyword>
<keyword evidence="5 14" id="KW-0813">Transport</keyword>
<evidence type="ECO:0000256" key="3">
    <source>
        <dbReference type="ARBA" id="ARBA00012812"/>
    </source>
</evidence>